<dbReference type="EnsemblMetazoa" id="XM_031924236">
    <property type="protein sequence ID" value="XP_031780096"/>
    <property type="gene ID" value="LOC116416331"/>
</dbReference>
<dbReference type="RefSeq" id="XP_031780096.1">
    <property type="nucleotide sequence ID" value="XM_031924236.1"/>
</dbReference>
<evidence type="ECO:0000313" key="1">
    <source>
        <dbReference type="EnsemblMetazoa" id="XP_031780096"/>
    </source>
</evidence>
<reference evidence="1" key="1">
    <citation type="submission" date="2021-01" db="UniProtKB">
        <authorList>
            <consortium name="EnsemblMetazoa"/>
        </authorList>
    </citation>
    <scope>IDENTIFICATION</scope>
</reference>
<sequence>MIDLNLLTRILNFSLNSPLKPHRKCFTTKLLLLSSLFLNCQCVSIDNSFFVLDNSLQALEDVFFFVDFIPKADLIMKTARLLGRIYHAFKPLHGSDESQDSKNIEKILSTMKTISSGVKRIETDLKHYLGSGQLVAQISQANTLIEIYELIVKIEINYESF</sequence>
<dbReference type="KEGG" id="nvi:116416331"/>
<proteinExistence type="predicted"/>
<dbReference type="EnsemblMetazoa" id="XM_031924225">
    <property type="protein sequence ID" value="XP_031780085"/>
    <property type="gene ID" value="LOC116416331"/>
</dbReference>
<dbReference type="SMR" id="A0A7M7Q306"/>
<dbReference type="GeneID" id="116416331"/>
<accession>A0A7M7Q306</accession>
<protein>
    <submittedName>
        <fullName evidence="1">Uncharacterized protein</fullName>
    </submittedName>
</protein>
<dbReference type="Proteomes" id="UP000002358">
    <property type="component" value="Chromosome 1"/>
</dbReference>
<evidence type="ECO:0000313" key="2">
    <source>
        <dbReference type="Proteomes" id="UP000002358"/>
    </source>
</evidence>
<keyword evidence="2" id="KW-1185">Reference proteome</keyword>
<name>A0A7M7Q306_NASVI</name>
<dbReference type="RefSeq" id="XP_031780085.1">
    <property type="nucleotide sequence ID" value="XM_031924225.1"/>
</dbReference>
<dbReference type="AlphaFoldDB" id="A0A7M7Q306"/>
<organism evidence="1 2">
    <name type="scientific">Nasonia vitripennis</name>
    <name type="common">Parasitic wasp</name>
    <dbReference type="NCBI Taxonomy" id="7425"/>
    <lineage>
        <taxon>Eukaryota</taxon>
        <taxon>Metazoa</taxon>
        <taxon>Ecdysozoa</taxon>
        <taxon>Arthropoda</taxon>
        <taxon>Hexapoda</taxon>
        <taxon>Insecta</taxon>
        <taxon>Pterygota</taxon>
        <taxon>Neoptera</taxon>
        <taxon>Endopterygota</taxon>
        <taxon>Hymenoptera</taxon>
        <taxon>Apocrita</taxon>
        <taxon>Proctotrupomorpha</taxon>
        <taxon>Chalcidoidea</taxon>
        <taxon>Pteromalidae</taxon>
        <taxon>Pteromalinae</taxon>
        <taxon>Nasonia</taxon>
    </lineage>
</organism>
<dbReference type="InParanoid" id="A0A7M7Q306"/>